<keyword evidence="1" id="KW-1133">Transmembrane helix</keyword>
<organism evidence="2 3">
    <name type="scientific">Batrachochytrium dendrobatidis (strain JAM81 / FGSC 10211)</name>
    <name type="common">Frog chytrid fungus</name>
    <dbReference type="NCBI Taxonomy" id="684364"/>
    <lineage>
        <taxon>Eukaryota</taxon>
        <taxon>Fungi</taxon>
        <taxon>Fungi incertae sedis</taxon>
        <taxon>Chytridiomycota</taxon>
        <taxon>Chytridiomycota incertae sedis</taxon>
        <taxon>Chytridiomycetes</taxon>
        <taxon>Rhizophydiales</taxon>
        <taxon>Rhizophydiales incertae sedis</taxon>
        <taxon>Batrachochytrium</taxon>
    </lineage>
</organism>
<dbReference type="GeneID" id="18239132"/>
<feature type="transmembrane region" description="Helical" evidence="1">
    <location>
        <begin position="124"/>
        <end position="142"/>
    </location>
</feature>
<feature type="transmembrane region" description="Helical" evidence="1">
    <location>
        <begin position="154"/>
        <end position="180"/>
    </location>
</feature>
<dbReference type="InParanoid" id="F4P8X4"/>
<feature type="transmembrane region" description="Helical" evidence="1">
    <location>
        <begin position="87"/>
        <end position="112"/>
    </location>
</feature>
<dbReference type="EMBL" id="GL882889">
    <property type="protein sequence ID" value="EGF78244.1"/>
    <property type="molecule type" value="Genomic_DNA"/>
</dbReference>
<dbReference type="Proteomes" id="UP000007241">
    <property type="component" value="Unassembled WGS sequence"/>
</dbReference>
<feature type="transmembrane region" description="Helical" evidence="1">
    <location>
        <begin position="211"/>
        <end position="233"/>
    </location>
</feature>
<dbReference type="OrthoDB" id="2176334at2759"/>
<feature type="transmembrane region" description="Helical" evidence="1">
    <location>
        <begin position="53"/>
        <end position="75"/>
    </location>
</feature>
<name>F4P8X4_BATDJ</name>
<dbReference type="AlphaFoldDB" id="F4P8X4"/>
<gene>
    <name evidence="2" type="ORF">BATDEDRAFT_26771</name>
</gene>
<accession>F4P8X4</accession>
<reference evidence="2 3" key="1">
    <citation type="submission" date="2009-12" db="EMBL/GenBank/DDBJ databases">
        <title>The draft genome of Batrachochytrium dendrobatidis.</title>
        <authorList>
            <consortium name="US DOE Joint Genome Institute (JGI-PGF)"/>
            <person name="Kuo A."/>
            <person name="Salamov A."/>
            <person name="Schmutz J."/>
            <person name="Lucas S."/>
            <person name="Pitluck S."/>
            <person name="Rosenblum E."/>
            <person name="Stajich J."/>
            <person name="Eisen M."/>
            <person name="Grigoriev I.V."/>
        </authorList>
    </citation>
    <scope>NUCLEOTIDE SEQUENCE [LARGE SCALE GENOMIC DNA]</scope>
    <source>
        <strain evidence="3">JAM81 / FGSC 10211</strain>
    </source>
</reference>
<proteinExistence type="predicted"/>
<keyword evidence="3" id="KW-1185">Reference proteome</keyword>
<feature type="transmembrane region" description="Helical" evidence="1">
    <location>
        <begin position="245"/>
        <end position="264"/>
    </location>
</feature>
<evidence type="ECO:0000313" key="3">
    <source>
        <dbReference type="Proteomes" id="UP000007241"/>
    </source>
</evidence>
<evidence type="ECO:0000313" key="2">
    <source>
        <dbReference type="EMBL" id="EGF78244.1"/>
    </source>
</evidence>
<protein>
    <submittedName>
        <fullName evidence="2">Uncharacterized protein</fullName>
    </submittedName>
</protein>
<keyword evidence="1" id="KW-0812">Transmembrane</keyword>
<feature type="transmembrane region" description="Helical" evidence="1">
    <location>
        <begin position="17"/>
        <end position="41"/>
    </location>
</feature>
<sequence length="330" mass="36657">MSMVIYIDPLLLTKSPLVIIGLAFSVVGFFMCLYGVCFFGFQGLRKRFTRAIIFLVLINAIGLLMQVSEVCFVYLLSYTELYTWRNIMFELCMISLNMLQLEIFSCFNGGLLHISLFHAENIKWLRLASIILHLITGLGAYLEGIAWQYSMGSILSLWTGLGPVVYAVFICIIGVTQNLLILKKVKQHIRTITVSNGSADPRVIKVQGTKILIYFVLALDLSSLAIFIISGVVGSLDNYIPHYSLMQICFGIFGIHMFLETFLFERIVDQFRKKVTSPVNSKGSRAVVSNSGVSSNPGMKYSNAVTSNNSVLPLMVSPNTPVRSSAVDAL</sequence>
<keyword evidence="1" id="KW-0472">Membrane</keyword>
<evidence type="ECO:0000256" key="1">
    <source>
        <dbReference type="SAM" id="Phobius"/>
    </source>
</evidence>
<dbReference type="RefSeq" id="XP_006681049.1">
    <property type="nucleotide sequence ID" value="XM_006680986.1"/>
</dbReference>
<dbReference type="HOGENOM" id="CLU_787518_0_0_1"/>